<reference evidence="2" key="1">
    <citation type="journal article" date="2023" name="Plant J.">
        <title>Genome sequences and population genomics provide insights into the demographic history, inbreeding, and mutation load of two 'living fossil' tree species of Dipteronia.</title>
        <authorList>
            <person name="Feng Y."/>
            <person name="Comes H.P."/>
            <person name="Chen J."/>
            <person name="Zhu S."/>
            <person name="Lu R."/>
            <person name="Zhang X."/>
            <person name="Li P."/>
            <person name="Qiu J."/>
            <person name="Olsen K.M."/>
            <person name="Qiu Y."/>
        </authorList>
    </citation>
    <scope>NUCLEOTIDE SEQUENCE</scope>
    <source>
        <strain evidence="2">NBL</strain>
    </source>
</reference>
<comment type="caution">
    <text evidence="2">The sequence shown here is derived from an EMBL/GenBank/DDBJ whole genome shotgun (WGS) entry which is preliminary data.</text>
</comment>
<accession>A0AAE0AQV6</accession>
<protein>
    <recommendedName>
        <fullName evidence="1">Reverse transcriptase domain-containing protein</fullName>
    </recommendedName>
</protein>
<dbReference type="InterPro" id="IPR000477">
    <property type="entry name" value="RT_dom"/>
</dbReference>
<dbReference type="Pfam" id="PF00078">
    <property type="entry name" value="RVT_1"/>
    <property type="match status" value="1"/>
</dbReference>
<dbReference type="SUPFAM" id="SSF56219">
    <property type="entry name" value="DNase I-like"/>
    <property type="match status" value="1"/>
</dbReference>
<feature type="domain" description="Reverse transcriptase" evidence="1">
    <location>
        <begin position="267"/>
        <end position="467"/>
    </location>
</feature>
<proteinExistence type="predicted"/>
<dbReference type="EMBL" id="JANJYJ010000003">
    <property type="protein sequence ID" value="KAK3221959.1"/>
    <property type="molecule type" value="Genomic_DNA"/>
</dbReference>
<keyword evidence="3" id="KW-1185">Reference proteome</keyword>
<evidence type="ECO:0000259" key="1">
    <source>
        <dbReference type="Pfam" id="PF00078"/>
    </source>
</evidence>
<dbReference type="PANTHER" id="PTHR33116:SF78">
    <property type="entry name" value="OS12G0587133 PROTEIN"/>
    <property type="match status" value="1"/>
</dbReference>
<dbReference type="InterPro" id="IPR036691">
    <property type="entry name" value="Endo/exonu/phosph_ase_sf"/>
</dbReference>
<gene>
    <name evidence="2" type="ORF">Dsin_008984</name>
</gene>
<evidence type="ECO:0000313" key="3">
    <source>
        <dbReference type="Proteomes" id="UP001281410"/>
    </source>
</evidence>
<dbReference type="PANTHER" id="PTHR33116">
    <property type="entry name" value="REVERSE TRANSCRIPTASE ZINC-BINDING DOMAIN-CONTAINING PROTEIN-RELATED-RELATED"/>
    <property type="match status" value="1"/>
</dbReference>
<organism evidence="2 3">
    <name type="scientific">Dipteronia sinensis</name>
    <dbReference type="NCBI Taxonomy" id="43782"/>
    <lineage>
        <taxon>Eukaryota</taxon>
        <taxon>Viridiplantae</taxon>
        <taxon>Streptophyta</taxon>
        <taxon>Embryophyta</taxon>
        <taxon>Tracheophyta</taxon>
        <taxon>Spermatophyta</taxon>
        <taxon>Magnoliopsida</taxon>
        <taxon>eudicotyledons</taxon>
        <taxon>Gunneridae</taxon>
        <taxon>Pentapetalae</taxon>
        <taxon>rosids</taxon>
        <taxon>malvids</taxon>
        <taxon>Sapindales</taxon>
        <taxon>Sapindaceae</taxon>
        <taxon>Hippocastanoideae</taxon>
        <taxon>Acereae</taxon>
        <taxon>Dipteronia</taxon>
    </lineage>
</organism>
<evidence type="ECO:0000313" key="2">
    <source>
        <dbReference type="EMBL" id="KAK3221959.1"/>
    </source>
</evidence>
<dbReference type="AlphaFoldDB" id="A0AAE0AQV6"/>
<name>A0AAE0AQV6_9ROSI</name>
<dbReference type="Proteomes" id="UP001281410">
    <property type="component" value="Unassembled WGS sequence"/>
</dbReference>
<sequence>MCSSQNGSPWIVLGDFNVSRSVGESTGGYSRILSAMEEFNDYLQSSELDDHRFLGFLHTWCNKRSNGCISRKLDRVHINNVGLSNLGILKRFSFPLAFRIIVPPWLNLGCKPFDSNHRIREKELITSYTTTLKAEEDLLRQKSRIQWLKAGDRNSSYFFKAITGKCNRSKIHTIIGDDGSLIEGDILVKKEAICHFQNTLGCSRPVSHGIGSTLSNIIDRVISNEQANFMGRDVIDDEIREVCFSLHPNKAPGPDGFNAHFFKITWDIVGENRNYHKDASCPRLALIVDLMKAFDMVNWGFLLETHAAFHFPSNVIMWIKACLTTPKFSISFNADLAGFFFEKRGLLQRKPMSPYLFVIAMEVLSKFLAKRIENFPSFKFHWRCDKIKLSHLCFADDLIMLCHGFLSSTRVIKAALDEFSLLSGLYANHAKSNIFTSGVSLTINQQLINLFGYTVGSLPIRYLGIPIISSRLSLHDCFSLMDRVLGRLASWLN</sequence>